<dbReference type="EMBL" id="KN817829">
    <property type="protein sequence ID" value="KJA12942.1"/>
    <property type="molecule type" value="Genomic_DNA"/>
</dbReference>
<dbReference type="Proteomes" id="UP000054270">
    <property type="component" value="Unassembled WGS sequence"/>
</dbReference>
<accession>A0A0D2KEJ8</accession>
<proteinExistence type="predicted"/>
<organism evidence="2 3">
    <name type="scientific">Hypholoma sublateritium (strain FD-334 SS-4)</name>
    <dbReference type="NCBI Taxonomy" id="945553"/>
    <lineage>
        <taxon>Eukaryota</taxon>
        <taxon>Fungi</taxon>
        <taxon>Dikarya</taxon>
        <taxon>Basidiomycota</taxon>
        <taxon>Agaricomycotina</taxon>
        <taxon>Agaricomycetes</taxon>
        <taxon>Agaricomycetidae</taxon>
        <taxon>Agaricales</taxon>
        <taxon>Agaricineae</taxon>
        <taxon>Strophariaceae</taxon>
        <taxon>Hypholoma</taxon>
    </lineage>
</organism>
<feature type="region of interest" description="Disordered" evidence="1">
    <location>
        <begin position="86"/>
        <end position="109"/>
    </location>
</feature>
<keyword evidence="3" id="KW-1185">Reference proteome</keyword>
<reference evidence="3" key="1">
    <citation type="submission" date="2014-04" db="EMBL/GenBank/DDBJ databases">
        <title>Evolutionary Origins and Diversification of the Mycorrhizal Mutualists.</title>
        <authorList>
            <consortium name="DOE Joint Genome Institute"/>
            <consortium name="Mycorrhizal Genomics Consortium"/>
            <person name="Kohler A."/>
            <person name="Kuo A."/>
            <person name="Nagy L.G."/>
            <person name="Floudas D."/>
            <person name="Copeland A."/>
            <person name="Barry K.W."/>
            <person name="Cichocki N."/>
            <person name="Veneault-Fourrey C."/>
            <person name="LaButti K."/>
            <person name="Lindquist E.A."/>
            <person name="Lipzen A."/>
            <person name="Lundell T."/>
            <person name="Morin E."/>
            <person name="Murat C."/>
            <person name="Riley R."/>
            <person name="Ohm R."/>
            <person name="Sun H."/>
            <person name="Tunlid A."/>
            <person name="Henrissat B."/>
            <person name="Grigoriev I.V."/>
            <person name="Hibbett D.S."/>
            <person name="Martin F."/>
        </authorList>
    </citation>
    <scope>NUCLEOTIDE SEQUENCE [LARGE SCALE GENOMIC DNA]</scope>
    <source>
        <strain evidence="3">FD-334 SS-4</strain>
    </source>
</reference>
<name>A0A0D2KEJ8_HYPSF</name>
<evidence type="ECO:0000256" key="1">
    <source>
        <dbReference type="SAM" id="MobiDB-lite"/>
    </source>
</evidence>
<dbReference type="AlphaFoldDB" id="A0A0D2KEJ8"/>
<protein>
    <submittedName>
        <fullName evidence="2">Uncharacterized protein</fullName>
    </submittedName>
</protein>
<evidence type="ECO:0000313" key="3">
    <source>
        <dbReference type="Proteomes" id="UP000054270"/>
    </source>
</evidence>
<gene>
    <name evidence="2" type="ORF">HYPSUDRAFT_209969</name>
</gene>
<evidence type="ECO:0000313" key="2">
    <source>
        <dbReference type="EMBL" id="KJA12942.1"/>
    </source>
</evidence>
<sequence>MVFKLRPTAAPLHPASQPEAPSPAFFCMGVPSAGSASSVASDSSGGTYYTATAGGGNPCVQAGGAAAFSTADVLCIKYEDVNSLESYPESSDAPGSPAPGFQESPISSPVRSSGGDWYCRALALDSASPSSQITGDLPDPEFQPGPMNYYAFPEMPCVMTPRLMALGEEAVLAYELACADVMHRLPDTPEHEHRPFYSFSREGLEHWFNSLADAKNAVFLRKSAVAADIAESLRELDSQLRIYCWDEVFLKSAAYEIDFISEESSESNLRINFSSLERLRSLSRYPFYGVSFVEKNSAVFSSTKLDVQTRGDGGWAAHNFVADPHCLTEHHLPLFKPPHK</sequence>